<dbReference type="Proteomes" id="UP001647509">
    <property type="component" value="Unassembled WGS sequence"/>
</dbReference>
<sequence>MDVIKAHRELFEIIKPEIYKFGFDTSDYQPHFCSLDFKKKKNKVINHITLQFYNDSLGINALQGRVILNEVNDILRKFVDLKVNREYETLNNFEFKNLIQKDIKKLNSISKYKNKTDYSFDILEHIEKVVIPFFNFYPDMQTINHNILNTVPIKDYPDWIHGQSTLKILIIMRLCNNPNFDSYRKNKEKEYIAFVNRDSTMWQPAYDTFLSLIKYLND</sequence>
<dbReference type="EMBL" id="JAHKPD010000016">
    <property type="protein sequence ID" value="MBU2951210.1"/>
    <property type="molecule type" value="Genomic_DNA"/>
</dbReference>
<protein>
    <submittedName>
        <fullName evidence="1">Uncharacterized protein</fullName>
    </submittedName>
</protein>
<comment type="caution">
    <text evidence="1">The sequence shown here is derived from an EMBL/GenBank/DDBJ whole genome shotgun (WGS) entry which is preliminary data.</text>
</comment>
<proteinExistence type="predicted"/>
<organism evidence="1 2">
    <name type="scientific">Pseudotamlana agarivorans</name>
    <dbReference type="NCBI Taxonomy" id="481183"/>
    <lineage>
        <taxon>Bacteria</taxon>
        <taxon>Pseudomonadati</taxon>
        <taxon>Bacteroidota</taxon>
        <taxon>Flavobacteriia</taxon>
        <taxon>Flavobacteriales</taxon>
        <taxon>Flavobacteriaceae</taxon>
        <taxon>Pseudotamlana</taxon>
    </lineage>
</organism>
<keyword evidence="2" id="KW-1185">Reference proteome</keyword>
<gene>
    <name evidence="1" type="ORF">KO493_10925</name>
</gene>
<accession>A0ACC5UAA3</accession>
<evidence type="ECO:0000313" key="2">
    <source>
        <dbReference type="Proteomes" id="UP001647509"/>
    </source>
</evidence>
<evidence type="ECO:0000313" key="1">
    <source>
        <dbReference type="EMBL" id="MBU2951210.1"/>
    </source>
</evidence>
<name>A0ACC5UAA3_9FLAO</name>
<reference evidence="1" key="1">
    <citation type="submission" date="2021-05" db="EMBL/GenBank/DDBJ databases">
        <title>Draft genomes of bacteria isolated from model marine particles.</title>
        <authorList>
            <person name="Datta M.S."/>
            <person name="Schwartzman J.A."/>
            <person name="Enke T.N."/>
            <person name="Saavedra J."/>
            <person name="Cermak N."/>
            <person name="Cordero O.X."/>
        </authorList>
    </citation>
    <scope>NUCLEOTIDE SEQUENCE</scope>
    <source>
        <strain evidence="1">I2M19</strain>
    </source>
</reference>